<dbReference type="InterPro" id="IPR025161">
    <property type="entry name" value="IS402-like_dom"/>
</dbReference>
<feature type="domain" description="Transposase IS4-like" evidence="1">
    <location>
        <begin position="92"/>
        <end position="276"/>
    </location>
</feature>
<dbReference type="PANTHER" id="PTHR30007:SF1">
    <property type="entry name" value="BLR1914 PROTEIN"/>
    <property type="match status" value="1"/>
</dbReference>
<dbReference type="EMBL" id="JBHTHX010000026">
    <property type="protein sequence ID" value="MFD0883327.1"/>
    <property type="molecule type" value="Genomic_DNA"/>
</dbReference>
<dbReference type="NCBIfam" id="NF033580">
    <property type="entry name" value="transpos_IS5_3"/>
    <property type="match status" value="1"/>
</dbReference>
<name>A0ABW3DL10_9ACTN</name>
<reference evidence="4" key="1">
    <citation type="journal article" date="2019" name="Int. J. Syst. Evol. Microbiol.">
        <title>The Global Catalogue of Microorganisms (GCM) 10K type strain sequencing project: providing services to taxonomists for standard genome sequencing and annotation.</title>
        <authorList>
            <consortium name="The Broad Institute Genomics Platform"/>
            <consortium name="The Broad Institute Genome Sequencing Center for Infectious Disease"/>
            <person name="Wu L."/>
            <person name="Ma J."/>
        </authorList>
    </citation>
    <scope>NUCLEOTIDE SEQUENCE [LARGE SCALE GENOMIC DNA]</scope>
    <source>
        <strain evidence="4">CCUG 62974</strain>
    </source>
</reference>
<evidence type="ECO:0000259" key="2">
    <source>
        <dbReference type="Pfam" id="PF13340"/>
    </source>
</evidence>
<organism evidence="3 4">
    <name type="scientific">Streptosporangium algeriense</name>
    <dbReference type="NCBI Taxonomy" id="1682748"/>
    <lineage>
        <taxon>Bacteria</taxon>
        <taxon>Bacillati</taxon>
        <taxon>Actinomycetota</taxon>
        <taxon>Actinomycetes</taxon>
        <taxon>Streptosporangiales</taxon>
        <taxon>Streptosporangiaceae</taxon>
        <taxon>Streptosporangium</taxon>
    </lineage>
</organism>
<proteinExistence type="predicted"/>
<keyword evidence="4" id="KW-1185">Reference proteome</keyword>
<gene>
    <name evidence="3" type="ORF">ACFQ08_01975</name>
</gene>
<dbReference type="InterPro" id="IPR002559">
    <property type="entry name" value="Transposase_11"/>
</dbReference>
<sequence length="278" mass="31624">MRRHELTDQEWERLKELLPPGRTGRPREDDRRILNGIVWKIRTGSAWRDVPERYGSWQTLYTRFRRWALDGTFAAMLRHAQAGADAAGDIDWLVAVDSTIVRAHQHAAGGRKGGRTQADHALGRSRGGLTSKIHLACDGAGRPLAFVLTGGNVNDCTRFTTVLEAIRVPRPGPGRPRTRPDHVIADKGYSSRAIRTYLRRRRIPATIPERADQIAGRVRRGSRGGRPPRFNRELYKRRNVIERCFNRLKQFRGLATRYDKTTESYQAALALASLLMWL</sequence>
<dbReference type="Proteomes" id="UP001597024">
    <property type="component" value="Unassembled WGS sequence"/>
</dbReference>
<evidence type="ECO:0000313" key="4">
    <source>
        <dbReference type="Proteomes" id="UP001597024"/>
    </source>
</evidence>
<accession>A0ABW3DL10</accession>
<evidence type="ECO:0000313" key="3">
    <source>
        <dbReference type="EMBL" id="MFD0883327.1"/>
    </source>
</evidence>
<comment type="caution">
    <text evidence="3">The sequence shown here is derived from an EMBL/GenBank/DDBJ whole genome shotgun (WGS) entry which is preliminary data.</text>
</comment>
<dbReference type="PANTHER" id="PTHR30007">
    <property type="entry name" value="PHP DOMAIN PROTEIN"/>
    <property type="match status" value="1"/>
</dbReference>
<evidence type="ECO:0000259" key="1">
    <source>
        <dbReference type="Pfam" id="PF01609"/>
    </source>
</evidence>
<dbReference type="Pfam" id="PF01609">
    <property type="entry name" value="DDE_Tnp_1"/>
    <property type="match status" value="1"/>
</dbReference>
<protein>
    <submittedName>
        <fullName evidence="3">IS5 family transposase</fullName>
    </submittedName>
</protein>
<feature type="domain" description="Insertion element IS402-like" evidence="2">
    <location>
        <begin position="6"/>
        <end position="76"/>
    </location>
</feature>
<dbReference type="Pfam" id="PF13340">
    <property type="entry name" value="DUF4096"/>
    <property type="match status" value="1"/>
</dbReference>